<organism evidence="4 5">
    <name type="scientific">Pseudomicrostroma glucosiphilum</name>
    <dbReference type="NCBI Taxonomy" id="1684307"/>
    <lineage>
        <taxon>Eukaryota</taxon>
        <taxon>Fungi</taxon>
        <taxon>Dikarya</taxon>
        <taxon>Basidiomycota</taxon>
        <taxon>Ustilaginomycotina</taxon>
        <taxon>Exobasidiomycetes</taxon>
        <taxon>Microstromatales</taxon>
        <taxon>Microstromatales incertae sedis</taxon>
        <taxon>Pseudomicrostroma</taxon>
    </lineage>
</organism>
<dbReference type="PROSITE" id="PS51165">
    <property type="entry name" value="THUMP"/>
    <property type="match status" value="1"/>
</dbReference>
<feature type="region of interest" description="Disordered" evidence="2">
    <location>
        <begin position="159"/>
        <end position="189"/>
    </location>
</feature>
<dbReference type="OrthoDB" id="367221at2759"/>
<dbReference type="InterPro" id="IPR040183">
    <property type="entry name" value="THUMPD1-like"/>
</dbReference>
<feature type="region of interest" description="Disordered" evidence="2">
    <location>
        <begin position="1"/>
        <end position="39"/>
    </location>
</feature>
<reference evidence="4 5" key="1">
    <citation type="journal article" date="2018" name="Mol. Biol. Evol.">
        <title>Broad Genomic Sampling Reveals a Smut Pathogenic Ancestry of the Fungal Clade Ustilaginomycotina.</title>
        <authorList>
            <person name="Kijpornyongpan T."/>
            <person name="Mondo S.J."/>
            <person name="Barry K."/>
            <person name="Sandor L."/>
            <person name="Lee J."/>
            <person name="Lipzen A."/>
            <person name="Pangilinan J."/>
            <person name="LaButti K."/>
            <person name="Hainaut M."/>
            <person name="Henrissat B."/>
            <person name="Grigoriev I.V."/>
            <person name="Spatafora J.W."/>
            <person name="Aime M.C."/>
        </authorList>
    </citation>
    <scope>NUCLEOTIDE SEQUENCE [LARGE SCALE GENOMIC DNA]</scope>
    <source>
        <strain evidence="4 5">MCA 4718</strain>
    </source>
</reference>
<evidence type="ECO:0000313" key="4">
    <source>
        <dbReference type="EMBL" id="PWN20796.1"/>
    </source>
</evidence>
<dbReference type="InterPro" id="IPR004114">
    <property type="entry name" value="THUMP_dom"/>
</dbReference>
<sequence>MARPQHGGKRKRGGEERGQKKKQWRAADTNWTGHGIFMTCPRGKERKAANELIEILTDTAASLYPNLDLSQLPIPIRPPKAVDANVDDGDDDDLRNGPTLPAAGTSPVEAIPSTSSQETRQAEASSSKLPEPAKIEQVAPTAKATSIEDELRAELASLREADSKTFGKRKAPQQQGKGQEGGEGGQEKPATAPAFRLMETGTECLVFIGVHHVLDPFDLCDTFLSEVERTGEARSRIISRLSPVAGLCLANHQELDLFARKVLPRFFPADGAGTFKIDPRIRSHNTLSRTEVIELTAQAIPRSPAGGGGGGGWRADLKKAEKWVVVEIHKAQAGIGVLSNYVRFCKMNPLELANSIKTKRLEGQDGGGKGAQAVQESAAAGGEEVPKTEERDRPAAETAAPI</sequence>
<dbReference type="Gene3D" id="3.30.2300.10">
    <property type="entry name" value="THUMP superfamily"/>
    <property type="match status" value="1"/>
</dbReference>
<feature type="region of interest" description="Disordered" evidence="2">
    <location>
        <begin position="71"/>
        <end position="146"/>
    </location>
</feature>
<feature type="domain" description="THUMP" evidence="3">
    <location>
        <begin position="226"/>
        <end position="339"/>
    </location>
</feature>
<keyword evidence="5" id="KW-1185">Reference proteome</keyword>
<dbReference type="PANTHER" id="PTHR13452:SF10">
    <property type="entry name" value="THUMP DOMAIN-CONTAINING PROTEIN 1"/>
    <property type="match status" value="1"/>
</dbReference>
<dbReference type="EMBL" id="KZ819327">
    <property type="protein sequence ID" value="PWN20796.1"/>
    <property type="molecule type" value="Genomic_DNA"/>
</dbReference>
<proteinExistence type="predicted"/>
<evidence type="ECO:0000259" key="3">
    <source>
        <dbReference type="PROSITE" id="PS51165"/>
    </source>
</evidence>
<accession>A0A316U6C4</accession>
<keyword evidence="1" id="KW-0694">RNA-binding</keyword>
<dbReference type="AlphaFoldDB" id="A0A316U6C4"/>
<feature type="region of interest" description="Disordered" evidence="2">
    <location>
        <begin position="361"/>
        <end position="402"/>
    </location>
</feature>
<dbReference type="STRING" id="1684307.A0A316U6C4"/>
<feature type="compositionally biased region" description="Polar residues" evidence="2">
    <location>
        <begin position="112"/>
        <end position="128"/>
    </location>
</feature>
<dbReference type="GO" id="GO:0003723">
    <property type="term" value="F:RNA binding"/>
    <property type="evidence" value="ECO:0007669"/>
    <property type="project" value="UniProtKB-UniRule"/>
</dbReference>
<dbReference type="RefSeq" id="XP_025347956.1">
    <property type="nucleotide sequence ID" value="XM_025494966.1"/>
</dbReference>
<name>A0A316U6C4_9BASI</name>
<protein>
    <recommendedName>
        <fullName evidence="3">THUMP domain-containing protein</fullName>
    </recommendedName>
</protein>
<dbReference type="CDD" id="cd11717">
    <property type="entry name" value="THUMP_THUMPD1_like"/>
    <property type="match status" value="1"/>
</dbReference>
<feature type="compositionally biased region" description="Basic and acidic residues" evidence="2">
    <location>
        <begin position="384"/>
        <end position="395"/>
    </location>
</feature>
<dbReference type="Pfam" id="PF02926">
    <property type="entry name" value="THUMP"/>
    <property type="match status" value="1"/>
</dbReference>
<feature type="compositionally biased region" description="Basic residues" evidence="2">
    <location>
        <begin position="1"/>
        <end position="12"/>
    </location>
</feature>
<evidence type="ECO:0000256" key="1">
    <source>
        <dbReference type="PROSITE-ProRule" id="PRU00529"/>
    </source>
</evidence>
<dbReference type="SUPFAM" id="SSF143437">
    <property type="entry name" value="THUMP domain-like"/>
    <property type="match status" value="1"/>
</dbReference>
<evidence type="ECO:0000313" key="5">
    <source>
        <dbReference type="Proteomes" id="UP000245942"/>
    </source>
</evidence>
<dbReference type="PANTHER" id="PTHR13452">
    <property type="entry name" value="THUMP DOMAIN CONTAINING PROTEIN 1-RELATED"/>
    <property type="match status" value="1"/>
</dbReference>
<dbReference type="GeneID" id="37016700"/>
<evidence type="ECO:0000256" key="2">
    <source>
        <dbReference type="SAM" id="MobiDB-lite"/>
    </source>
</evidence>
<dbReference type="GO" id="GO:0006400">
    <property type="term" value="P:tRNA modification"/>
    <property type="evidence" value="ECO:0007669"/>
    <property type="project" value="InterPro"/>
</dbReference>
<dbReference type="Proteomes" id="UP000245942">
    <property type="component" value="Unassembled WGS sequence"/>
</dbReference>
<gene>
    <name evidence="4" type="ORF">BCV69DRAFT_312738</name>
</gene>